<dbReference type="Pfam" id="PF00072">
    <property type="entry name" value="Response_reg"/>
    <property type="match status" value="1"/>
</dbReference>
<name>A0ABW8AL54_9ACTN</name>
<dbReference type="EMBL" id="JBITLV010000002">
    <property type="protein sequence ID" value="MFI7587052.1"/>
    <property type="molecule type" value="Genomic_DNA"/>
</dbReference>
<organism evidence="3 4">
    <name type="scientific">Spongisporangium articulatum</name>
    <dbReference type="NCBI Taxonomy" id="3362603"/>
    <lineage>
        <taxon>Bacteria</taxon>
        <taxon>Bacillati</taxon>
        <taxon>Actinomycetota</taxon>
        <taxon>Actinomycetes</taxon>
        <taxon>Kineosporiales</taxon>
        <taxon>Kineosporiaceae</taxon>
        <taxon>Spongisporangium</taxon>
    </lineage>
</organism>
<accession>A0ABW8AL54</accession>
<evidence type="ECO:0000256" key="1">
    <source>
        <dbReference type="PROSITE-ProRule" id="PRU00169"/>
    </source>
</evidence>
<dbReference type="InterPro" id="IPR011006">
    <property type="entry name" value="CheY-like_superfamily"/>
</dbReference>
<evidence type="ECO:0000313" key="4">
    <source>
        <dbReference type="Proteomes" id="UP001612915"/>
    </source>
</evidence>
<dbReference type="CDD" id="cd17535">
    <property type="entry name" value="REC_NarL-like"/>
    <property type="match status" value="1"/>
</dbReference>
<sequence>MALKVVVADDDANVCAALCDLLQDDERLEVTATAENAEDAVHQVADTHPDVAVLDVRMPGSGIEAGRRILQASPDTTVVLVSAQVDSSLVTAALAAGVRGVFVKGRLGSYMPDLVVSCHQGAVVLDTPAAVDGLRAFAGEPGAPA</sequence>
<feature type="modified residue" description="4-aspartylphosphate" evidence="1">
    <location>
        <position position="55"/>
    </location>
</feature>
<dbReference type="PROSITE" id="PS50110">
    <property type="entry name" value="RESPONSE_REGULATORY"/>
    <property type="match status" value="1"/>
</dbReference>
<dbReference type="SMART" id="SM00448">
    <property type="entry name" value="REC"/>
    <property type="match status" value="1"/>
</dbReference>
<evidence type="ECO:0000259" key="2">
    <source>
        <dbReference type="PROSITE" id="PS50110"/>
    </source>
</evidence>
<reference evidence="3 4" key="1">
    <citation type="submission" date="2024-10" db="EMBL/GenBank/DDBJ databases">
        <title>The Natural Products Discovery Center: Release of the First 8490 Sequenced Strains for Exploring Actinobacteria Biosynthetic Diversity.</title>
        <authorList>
            <person name="Kalkreuter E."/>
            <person name="Kautsar S.A."/>
            <person name="Yang D."/>
            <person name="Bader C.D."/>
            <person name="Teijaro C.N."/>
            <person name="Fluegel L."/>
            <person name="Davis C.M."/>
            <person name="Simpson J.R."/>
            <person name="Lauterbach L."/>
            <person name="Steele A.D."/>
            <person name="Gui C."/>
            <person name="Meng S."/>
            <person name="Li G."/>
            <person name="Viehrig K."/>
            <person name="Ye F."/>
            <person name="Su P."/>
            <person name="Kiefer A.F."/>
            <person name="Nichols A."/>
            <person name="Cepeda A.J."/>
            <person name="Yan W."/>
            <person name="Fan B."/>
            <person name="Jiang Y."/>
            <person name="Adhikari A."/>
            <person name="Zheng C.-J."/>
            <person name="Schuster L."/>
            <person name="Cowan T.M."/>
            <person name="Smanski M.J."/>
            <person name="Chevrette M.G."/>
            <person name="De Carvalho L.P.S."/>
            <person name="Shen B."/>
        </authorList>
    </citation>
    <scope>NUCLEOTIDE SEQUENCE [LARGE SCALE GENOMIC DNA]</scope>
    <source>
        <strain evidence="3 4">NPDC049639</strain>
    </source>
</reference>
<dbReference type="Gene3D" id="3.40.50.2300">
    <property type="match status" value="1"/>
</dbReference>
<proteinExistence type="predicted"/>
<comment type="caution">
    <text evidence="3">The sequence shown here is derived from an EMBL/GenBank/DDBJ whole genome shotgun (WGS) entry which is preliminary data.</text>
</comment>
<dbReference type="SUPFAM" id="SSF52172">
    <property type="entry name" value="CheY-like"/>
    <property type="match status" value="1"/>
</dbReference>
<keyword evidence="4" id="KW-1185">Reference proteome</keyword>
<protein>
    <submittedName>
        <fullName evidence="3">Response regulator transcription factor</fullName>
    </submittedName>
</protein>
<dbReference type="RefSeq" id="WP_398277942.1">
    <property type="nucleotide sequence ID" value="NZ_JBITLV010000002.1"/>
</dbReference>
<dbReference type="InterPro" id="IPR051015">
    <property type="entry name" value="EvgA-like"/>
</dbReference>
<evidence type="ECO:0000313" key="3">
    <source>
        <dbReference type="EMBL" id="MFI7587052.1"/>
    </source>
</evidence>
<dbReference type="PANTHER" id="PTHR45566:SF2">
    <property type="entry name" value="NARL SUBFAMILY"/>
    <property type="match status" value="1"/>
</dbReference>
<feature type="domain" description="Response regulatory" evidence="2">
    <location>
        <begin position="4"/>
        <end position="119"/>
    </location>
</feature>
<dbReference type="Proteomes" id="UP001612915">
    <property type="component" value="Unassembled WGS sequence"/>
</dbReference>
<dbReference type="InterPro" id="IPR001789">
    <property type="entry name" value="Sig_transdc_resp-reg_receiver"/>
</dbReference>
<dbReference type="PANTHER" id="PTHR45566">
    <property type="entry name" value="HTH-TYPE TRANSCRIPTIONAL REGULATOR YHJB-RELATED"/>
    <property type="match status" value="1"/>
</dbReference>
<keyword evidence="1" id="KW-0597">Phosphoprotein</keyword>
<gene>
    <name evidence="3" type="ORF">ACIB24_08260</name>
</gene>
<dbReference type="InterPro" id="IPR058245">
    <property type="entry name" value="NreC/VraR/RcsB-like_REC"/>
</dbReference>